<feature type="domain" description="Sporulation regulator WhiA C-terminal" evidence="1">
    <location>
        <begin position="200"/>
        <end position="281"/>
    </location>
</feature>
<sequence length="292" mass="32745">MKISNRLWDEWLTGEIPDPVSAESELAGLVSSMGVRAAADEKVLLSCGRFWTFRRVRRLWPKCPICEGLPLGEQLCLGRGQVALALPTEGYRAILAVQDRPEFLRWAWMRGVFGVCGGLYAPKSGYYCLMRLAQPVLAGRVMDSLAAAGIKASSRVKGGRTELILRDLDGIIQLCHNLKLPQTVQVLQNRGLVRFLRDQANRQANCDEANIRRSVAAARRQVELARFFLDQEIDLPEALSQVLRLRLSYPAASLGELGTLLDPQMSKSTIKYRWHRLQQLAEERGFSPLEEA</sequence>
<dbReference type="HOGENOM" id="CLU_945409_0_0_0"/>
<dbReference type="GO" id="GO:0043937">
    <property type="term" value="P:regulation of sporulation"/>
    <property type="evidence" value="ECO:0007669"/>
    <property type="project" value="InterPro"/>
</dbReference>
<dbReference type="InterPro" id="IPR023054">
    <property type="entry name" value="Sporulation_regulator_WhiA_C"/>
</dbReference>
<dbReference type="InterPro" id="IPR003802">
    <property type="entry name" value="Sporulation_regulator_WhiA"/>
</dbReference>
<gene>
    <name evidence="2" type="ORF">JonanDRAFT_1118</name>
</gene>
<dbReference type="STRING" id="885272.JonanDRAFT_1118"/>
<evidence type="ECO:0000259" key="1">
    <source>
        <dbReference type="Pfam" id="PF02650"/>
    </source>
</evidence>
<reference evidence="2 3" key="1">
    <citation type="submission" date="2011-11" db="EMBL/GenBank/DDBJ databases">
        <title>The Noncontiguous Finished genome of Jonquetella anthropi DSM 22815.</title>
        <authorList>
            <consortium name="US DOE Joint Genome Institute (JGI-PGF)"/>
            <person name="Lucas S."/>
            <person name="Copeland A."/>
            <person name="Lapidus A."/>
            <person name="Glavina del Rio T."/>
            <person name="Dalin E."/>
            <person name="Tice H."/>
            <person name="Bruce D."/>
            <person name="Goodwin L."/>
            <person name="Pitluck S."/>
            <person name="Peters L."/>
            <person name="Mikhailova N."/>
            <person name="Held B."/>
            <person name="Kyrpides N."/>
            <person name="Mavromatis K."/>
            <person name="Ivanova N."/>
            <person name="Markowitz V."/>
            <person name="Cheng J.-F."/>
            <person name="Hugenholtz P."/>
            <person name="Woyke T."/>
            <person name="Wu D."/>
            <person name="Gronow S."/>
            <person name="Wellnitz S."/>
            <person name="Brambilla E."/>
            <person name="Klenk H.-P."/>
            <person name="Eisen J.A."/>
        </authorList>
    </citation>
    <scope>NUCLEOTIDE SEQUENCE [LARGE SCALE GENOMIC DNA]</scope>
    <source>
        <strain evidence="2 3">DSM 22815</strain>
    </source>
</reference>
<name>H0ULC6_9BACT</name>
<dbReference type="PANTHER" id="PTHR37307">
    <property type="entry name" value="CELL DIVISION PROTEIN WHIA-RELATED"/>
    <property type="match status" value="1"/>
</dbReference>
<dbReference type="PANTHER" id="PTHR37307:SF1">
    <property type="entry name" value="CELL DIVISION PROTEIN WHIA-RELATED"/>
    <property type="match status" value="1"/>
</dbReference>
<dbReference type="EMBL" id="CM001376">
    <property type="protein sequence ID" value="EHM13485.1"/>
    <property type="molecule type" value="Genomic_DNA"/>
</dbReference>
<dbReference type="Pfam" id="PF02650">
    <property type="entry name" value="HTH_WhiA"/>
    <property type="match status" value="1"/>
</dbReference>
<organism evidence="2 3">
    <name type="scientific">Jonquetella anthropi DSM 22815</name>
    <dbReference type="NCBI Taxonomy" id="885272"/>
    <lineage>
        <taxon>Bacteria</taxon>
        <taxon>Thermotogati</taxon>
        <taxon>Synergistota</taxon>
        <taxon>Synergistia</taxon>
        <taxon>Synergistales</taxon>
        <taxon>Dethiosulfovibrionaceae</taxon>
        <taxon>Jonquetella</taxon>
    </lineage>
</organism>
<dbReference type="NCBIfam" id="TIGR00647">
    <property type="entry name" value="DNA_bind_WhiA"/>
    <property type="match status" value="1"/>
</dbReference>
<protein>
    <recommendedName>
        <fullName evidence="1">Sporulation regulator WhiA C-terminal domain-containing protein</fullName>
    </recommendedName>
</protein>
<evidence type="ECO:0000313" key="3">
    <source>
        <dbReference type="Proteomes" id="UP000003806"/>
    </source>
</evidence>
<dbReference type="Proteomes" id="UP000003806">
    <property type="component" value="Chromosome"/>
</dbReference>
<dbReference type="AlphaFoldDB" id="H0ULC6"/>
<keyword evidence="3" id="KW-1185">Reference proteome</keyword>
<accession>H0ULC6</accession>
<dbReference type="OrthoDB" id="401278at2"/>
<dbReference type="eggNOG" id="COG1481">
    <property type="taxonomic scope" value="Bacteria"/>
</dbReference>
<proteinExistence type="predicted"/>
<evidence type="ECO:0000313" key="2">
    <source>
        <dbReference type="EMBL" id="EHM13485.1"/>
    </source>
</evidence>
<dbReference type="RefSeq" id="WP_008521565.1">
    <property type="nucleotide sequence ID" value="NZ_CM001376.1"/>
</dbReference>